<evidence type="ECO:0000313" key="2">
    <source>
        <dbReference type="Proteomes" id="UP001055811"/>
    </source>
</evidence>
<reference evidence="2" key="1">
    <citation type="journal article" date="2022" name="Mol. Ecol. Resour.">
        <title>The genomes of chicory, endive, great burdock and yacon provide insights into Asteraceae palaeo-polyploidization history and plant inulin production.</title>
        <authorList>
            <person name="Fan W."/>
            <person name="Wang S."/>
            <person name="Wang H."/>
            <person name="Wang A."/>
            <person name="Jiang F."/>
            <person name="Liu H."/>
            <person name="Zhao H."/>
            <person name="Xu D."/>
            <person name="Zhang Y."/>
        </authorList>
    </citation>
    <scope>NUCLEOTIDE SEQUENCE [LARGE SCALE GENOMIC DNA]</scope>
    <source>
        <strain evidence="2">cv. Punajuju</strain>
    </source>
</reference>
<proteinExistence type="predicted"/>
<keyword evidence="2" id="KW-1185">Reference proteome</keyword>
<evidence type="ECO:0000313" key="1">
    <source>
        <dbReference type="EMBL" id="KAI3739131.1"/>
    </source>
</evidence>
<accession>A0ACB9CY20</accession>
<sequence length="66" mass="7480">MSPASIVTHCCHHILHLHLHCNYLVQTLHYIGSDSNNTADSNNTVFRLNYEQKIASSTNQVSKDEK</sequence>
<gene>
    <name evidence="1" type="ORF">L2E82_29526</name>
</gene>
<protein>
    <submittedName>
        <fullName evidence="1">Uncharacterized protein</fullName>
    </submittedName>
</protein>
<comment type="caution">
    <text evidence="1">The sequence shown here is derived from an EMBL/GenBank/DDBJ whole genome shotgun (WGS) entry which is preliminary data.</text>
</comment>
<organism evidence="1 2">
    <name type="scientific">Cichorium intybus</name>
    <name type="common">Chicory</name>
    <dbReference type="NCBI Taxonomy" id="13427"/>
    <lineage>
        <taxon>Eukaryota</taxon>
        <taxon>Viridiplantae</taxon>
        <taxon>Streptophyta</taxon>
        <taxon>Embryophyta</taxon>
        <taxon>Tracheophyta</taxon>
        <taxon>Spermatophyta</taxon>
        <taxon>Magnoliopsida</taxon>
        <taxon>eudicotyledons</taxon>
        <taxon>Gunneridae</taxon>
        <taxon>Pentapetalae</taxon>
        <taxon>asterids</taxon>
        <taxon>campanulids</taxon>
        <taxon>Asterales</taxon>
        <taxon>Asteraceae</taxon>
        <taxon>Cichorioideae</taxon>
        <taxon>Cichorieae</taxon>
        <taxon>Cichoriinae</taxon>
        <taxon>Cichorium</taxon>
    </lineage>
</organism>
<reference evidence="1 2" key="2">
    <citation type="journal article" date="2022" name="Mol. Ecol. Resour.">
        <title>The genomes of chicory, endive, great burdock and yacon provide insights into Asteraceae paleo-polyploidization history and plant inulin production.</title>
        <authorList>
            <person name="Fan W."/>
            <person name="Wang S."/>
            <person name="Wang H."/>
            <person name="Wang A."/>
            <person name="Jiang F."/>
            <person name="Liu H."/>
            <person name="Zhao H."/>
            <person name="Xu D."/>
            <person name="Zhang Y."/>
        </authorList>
    </citation>
    <scope>NUCLEOTIDE SEQUENCE [LARGE SCALE GENOMIC DNA]</scope>
    <source>
        <strain evidence="2">cv. Punajuju</strain>
        <tissue evidence="1">Leaves</tissue>
    </source>
</reference>
<name>A0ACB9CY20_CICIN</name>
<dbReference type="Proteomes" id="UP001055811">
    <property type="component" value="Linkage Group LG05"/>
</dbReference>
<dbReference type="EMBL" id="CM042013">
    <property type="protein sequence ID" value="KAI3739131.1"/>
    <property type="molecule type" value="Genomic_DNA"/>
</dbReference>